<comment type="caution">
    <text evidence="1">The sequence shown here is derived from an EMBL/GenBank/DDBJ whole genome shotgun (WGS) entry which is preliminary data.</text>
</comment>
<dbReference type="Proteomes" id="UP000821865">
    <property type="component" value="Chromosome 7"/>
</dbReference>
<gene>
    <name evidence="1" type="ORF">HPB49_014258</name>
</gene>
<organism evidence="1 2">
    <name type="scientific">Dermacentor silvarum</name>
    <name type="common">Tick</name>
    <dbReference type="NCBI Taxonomy" id="543639"/>
    <lineage>
        <taxon>Eukaryota</taxon>
        <taxon>Metazoa</taxon>
        <taxon>Ecdysozoa</taxon>
        <taxon>Arthropoda</taxon>
        <taxon>Chelicerata</taxon>
        <taxon>Arachnida</taxon>
        <taxon>Acari</taxon>
        <taxon>Parasitiformes</taxon>
        <taxon>Ixodida</taxon>
        <taxon>Ixodoidea</taxon>
        <taxon>Ixodidae</taxon>
        <taxon>Rhipicephalinae</taxon>
        <taxon>Dermacentor</taxon>
    </lineage>
</organism>
<dbReference type="EMBL" id="CM023476">
    <property type="protein sequence ID" value="KAH7941474.1"/>
    <property type="molecule type" value="Genomic_DNA"/>
</dbReference>
<keyword evidence="2" id="KW-1185">Reference proteome</keyword>
<protein>
    <submittedName>
        <fullName evidence="1">Uncharacterized protein</fullName>
    </submittedName>
</protein>
<accession>A0ACB8CFG5</accession>
<proteinExistence type="predicted"/>
<name>A0ACB8CFG5_DERSI</name>
<evidence type="ECO:0000313" key="1">
    <source>
        <dbReference type="EMBL" id="KAH7941474.1"/>
    </source>
</evidence>
<reference evidence="1" key="1">
    <citation type="submission" date="2020-05" db="EMBL/GenBank/DDBJ databases">
        <title>Large-scale comparative analyses of tick genomes elucidate their genetic diversity and vector capacities.</title>
        <authorList>
            <person name="Jia N."/>
            <person name="Wang J."/>
            <person name="Shi W."/>
            <person name="Du L."/>
            <person name="Sun Y."/>
            <person name="Zhan W."/>
            <person name="Jiang J."/>
            <person name="Wang Q."/>
            <person name="Zhang B."/>
            <person name="Ji P."/>
            <person name="Sakyi L.B."/>
            <person name="Cui X."/>
            <person name="Yuan T."/>
            <person name="Jiang B."/>
            <person name="Yang W."/>
            <person name="Lam T.T.-Y."/>
            <person name="Chang Q."/>
            <person name="Ding S."/>
            <person name="Wang X."/>
            <person name="Zhu J."/>
            <person name="Ruan X."/>
            <person name="Zhao L."/>
            <person name="Wei J."/>
            <person name="Que T."/>
            <person name="Du C."/>
            <person name="Cheng J."/>
            <person name="Dai P."/>
            <person name="Han X."/>
            <person name="Huang E."/>
            <person name="Gao Y."/>
            <person name="Liu J."/>
            <person name="Shao H."/>
            <person name="Ye R."/>
            <person name="Li L."/>
            <person name="Wei W."/>
            <person name="Wang X."/>
            <person name="Wang C."/>
            <person name="Yang T."/>
            <person name="Huo Q."/>
            <person name="Li W."/>
            <person name="Guo W."/>
            <person name="Chen H."/>
            <person name="Zhou L."/>
            <person name="Ni X."/>
            <person name="Tian J."/>
            <person name="Zhou Y."/>
            <person name="Sheng Y."/>
            <person name="Liu T."/>
            <person name="Pan Y."/>
            <person name="Xia L."/>
            <person name="Li J."/>
            <person name="Zhao F."/>
            <person name="Cao W."/>
        </authorList>
    </citation>
    <scope>NUCLEOTIDE SEQUENCE</scope>
    <source>
        <strain evidence="1">Dsil-2018</strain>
    </source>
</reference>
<sequence>MSAGGRLDLPGGVPWALGGMAVEEPPMREDAAQVAPCQHREGVPGGGATPPGALTPRGPAPLLPDGSAKGGGGGGGGHDDELTSLTWLQDTNLLRKLAGPPSSSANHQGNGTMAAATGSRSSGSTTSATSVGEDDESREWGPPGQVPYNPQVHVTSKPPYSFSCLIFMAIEESAGKALPVKDIYAWILGHFPYFQRAPTGWKNSVRHNLSLNKCFRKVDKDKGQNIGKGSLWCIDPEFRPNLLQAMRKTPCFPYTHLNWAAPSTPHSVPSQDNGDKSLSPDPSQAQNNVPSPTLFPFLSKRLAASSTKDQDVDAAAAAMLALQNVPSILPPLSDEEDDEEEDDGYRDSPPSPVVFTKKDLRLRNRSGEVTQTPGGANATVITSSPSEDHTYSASLSNGLSGDSANTLYHIAISPVRSLGSSPVKKEPEEHDDNLQEENSNGSIGSSSGGGLGRLPLSSVPPRKRRAALAAAAALPRKSKRQASAASARSRSGGGGGSAVVSCASSSSAMNSSSHSSNDVEDMAEGAAHALLNLAKVATSQQQLMLQSKSSSLVGGVRERR</sequence>
<evidence type="ECO:0000313" key="2">
    <source>
        <dbReference type="Proteomes" id="UP000821865"/>
    </source>
</evidence>